<evidence type="ECO:0000313" key="7">
    <source>
        <dbReference type="RefSeq" id="XP_028152722.1"/>
    </source>
</evidence>
<sequence length="174" mass="19514">MAQRSKKTQRAQYENLINFLENNPVLVTGKTRSSDPNKISNLWQAFANAENARGNGPPKTADQWKKIFNDWKVNTKKKSREIQVELNRTGGGVAVKKELTDLEERLLQLISSIHLGDPAIPDQLGGSTSQGVEVIDVPFEEENQYLTNEEEIIIEMEPPLEPALLDNTQGMSAR</sequence>
<dbReference type="InParanoid" id="A0A6P7H2J5"/>
<proteinExistence type="predicted"/>
<evidence type="ECO:0000259" key="6">
    <source>
        <dbReference type="Pfam" id="PF13873"/>
    </source>
</evidence>
<evidence type="ECO:0000256" key="3">
    <source>
        <dbReference type="ARBA" id="ARBA00023015"/>
    </source>
</evidence>
<dbReference type="RefSeq" id="XP_028152722.1">
    <property type="nucleotide sequence ID" value="XM_028296921.1"/>
</dbReference>
<feature type="domain" description="Myb/SANT-like DNA-binding" evidence="6">
    <location>
        <begin position="4"/>
        <end position="78"/>
    </location>
</feature>
<evidence type="ECO:0000256" key="4">
    <source>
        <dbReference type="ARBA" id="ARBA00023163"/>
    </source>
</evidence>
<evidence type="ECO:0000256" key="5">
    <source>
        <dbReference type="ARBA" id="ARBA00025466"/>
    </source>
</evidence>
<reference evidence="7" key="1">
    <citation type="submission" date="2025-08" db="UniProtKB">
        <authorList>
            <consortium name="RefSeq"/>
        </authorList>
    </citation>
    <scope>IDENTIFICATION</scope>
    <source>
        <tissue evidence="7">Whole insect</tissue>
    </source>
</reference>
<comment type="subunit">
    <text evidence="1">Self-associates forming complexes of several hundred monomers.</text>
</comment>
<comment type="function">
    <text evidence="5">Involved in transvection phenomena (= synapsis-dependent gene expression), where the synaptic pairing of chromosomes carrying genes with which zeste interacts influences the expression of these genes. Zeste binds to DNA and stimulates transcription from a nearby promoter.</text>
</comment>
<organism evidence="7">
    <name type="scientific">Diabrotica virgifera virgifera</name>
    <name type="common">western corn rootworm</name>
    <dbReference type="NCBI Taxonomy" id="50390"/>
    <lineage>
        <taxon>Eukaryota</taxon>
        <taxon>Metazoa</taxon>
        <taxon>Ecdysozoa</taxon>
        <taxon>Arthropoda</taxon>
        <taxon>Hexapoda</taxon>
        <taxon>Insecta</taxon>
        <taxon>Pterygota</taxon>
        <taxon>Neoptera</taxon>
        <taxon>Endopterygota</taxon>
        <taxon>Coleoptera</taxon>
        <taxon>Polyphaga</taxon>
        <taxon>Cucujiformia</taxon>
        <taxon>Chrysomeloidea</taxon>
        <taxon>Chrysomelidae</taxon>
        <taxon>Galerucinae</taxon>
        <taxon>Diabroticina</taxon>
        <taxon>Diabroticites</taxon>
        <taxon>Diabrotica</taxon>
    </lineage>
</organism>
<evidence type="ECO:0000256" key="2">
    <source>
        <dbReference type="ARBA" id="ARBA00016807"/>
    </source>
</evidence>
<dbReference type="FunCoup" id="A0A6P7H2J5">
    <property type="interactions" value="57"/>
</dbReference>
<accession>A0A6P7H2J5</accession>
<name>A0A6P7H2J5_DIAVI</name>
<dbReference type="Pfam" id="PF13873">
    <property type="entry name" value="Myb_DNA-bind_5"/>
    <property type="match status" value="1"/>
</dbReference>
<dbReference type="InterPro" id="IPR028002">
    <property type="entry name" value="Myb_DNA-bind_5"/>
</dbReference>
<protein>
    <recommendedName>
        <fullName evidence="2">Regulatory protein zeste</fullName>
    </recommendedName>
</protein>
<keyword evidence="4" id="KW-0804">Transcription</keyword>
<gene>
    <name evidence="7" type="primary">LOC114346137</name>
</gene>
<keyword evidence="3" id="KW-0805">Transcription regulation</keyword>
<evidence type="ECO:0000256" key="1">
    <source>
        <dbReference type="ARBA" id="ARBA00011764"/>
    </source>
</evidence>
<dbReference type="AlphaFoldDB" id="A0A6P7H2J5"/>